<proteinExistence type="predicted"/>
<name>A0AAI9X5I9_PENTH</name>
<reference evidence="1" key="1">
    <citation type="submission" date="2015-06" db="EMBL/GenBank/DDBJ databases">
        <authorList>
            <person name="Nguyen H."/>
        </authorList>
    </citation>
    <scope>NUCLEOTIDE SEQUENCE</scope>
    <source>
        <strain evidence="1">DAOM 180753</strain>
    </source>
</reference>
<sequence length="93" mass="10560">MRKVRNYDQYSQKIIEESTKSSHIYPNTQISPNPPSRSLSLREDSVFLPKAPNPIPENNIKPVFFASISSTPVHPPLPNQLALILICDYRLSL</sequence>
<evidence type="ECO:0000313" key="2">
    <source>
        <dbReference type="Proteomes" id="UP001227192"/>
    </source>
</evidence>
<keyword evidence="2" id="KW-1185">Reference proteome</keyword>
<dbReference type="AlphaFoldDB" id="A0AAI9X5I9"/>
<organism evidence="1 2">
    <name type="scientific">Penicillium thymicola</name>
    <dbReference type="NCBI Taxonomy" id="293382"/>
    <lineage>
        <taxon>Eukaryota</taxon>
        <taxon>Fungi</taxon>
        <taxon>Dikarya</taxon>
        <taxon>Ascomycota</taxon>
        <taxon>Pezizomycotina</taxon>
        <taxon>Eurotiomycetes</taxon>
        <taxon>Eurotiomycetidae</taxon>
        <taxon>Eurotiales</taxon>
        <taxon>Aspergillaceae</taxon>
        <taxon>Penicillium</taxon>
    </lineage>
</organism>
<protein>
    <submittedName>
        <fullName evidence="1">Uncharacterized protein</fullName>
    </submittedName>
</protein>
<gene>
    <name evidence="1" type="ORF">VN97_g8701</name>
</gene>
<accession>A0AAI9X5I9</accession>
<reference evidence="1" key="2">
    <citation type="journal article" date="2016" name="Fungal Biol.">
        <title>Ochratoxin A production by Penicillium thymicola.</title>
        <authorList>
            <person name="Nguyen H.D.T."/>
            <person name="McMullin D.R."/>
            <person name="Ponomareva E."/>
            <person name="Riley R."/>
            <person name="Pomraning K.R."/>
            <person name="Baker S.E."/>
            <person name="Seifert K.A."/>
        </authorList>
    </citation>
    <scope>NUCLEOTIDE SEQUENCE</scope>
    <source>
        <strain evidence="1">DAOM 180753</strain>
    </source>
</reference>
<evidence type="ECO:0000313" key="1">
    <source>
        <dbReference type="EMBL" id="KAJ9484665.1"/>
    </source>
</evidence>
<dbReference type="EMBL" id="LACB01000320">
    <property type="protein sequence ID" value="KAJ9484665.1"/>
    <property type="molecule type" value="Genomic_DNA"/>
</dbReference>
<dbReference type="Proteomes" id="UP001227192">
    <property type="component" value="Unassembled WGS sequence"/>
</dbReference>
<comment type="caution">
    <text evidence="1">The sequence shown here is derived from an EMBL/GenBank/DDBJ whole genome shotgun (WGS) entry which is preliminary data.</text>
</comment>